<evidence type="ECO:0000313" key="3">
    <source>
        <dbReference type="EMBL" id="MBB6431348.1"/>
    </source>
</evidence>
<keyword evidence="4" id="KW-1185">Reference proteome</keyword>
<dbReference type="GO" id="GO:0016787">
    <property type="term" value="F:hydrolase activity"/>
    <property type="evidence" value="ECO:0007669"/>
    <property type="project" value="InterPro"/>
</dbReference>
<evidence type="ECO:0000259" key="2">
    <source>
        <dbReference type="Pfam" id="PF06439"/>
    </source>
</evidence>
<comment type="caution">
    <text evidence="3">The sequence shown here is derived from an EMBL/GenBank/DDBJ whole genome shotgun (WGS) entry which is preliminary data.</text>
</comment>
<feature type="signal peptide" evidence="1">
    <location>
        <begin position="1"/>
        <end position="21"/>
    </location>
</feature>
<evidence type="ECO:0000313" key="4">
    <source>
        <dbReference type="Proteomes" id="UP000541810"/>
    </source>
</evidence>
<accession>A0A7X0H8S0</accession>
<dbReference type="AlphaFoldDB" id="A0A7X0H8S0"/>
<protein>
    <recommendedName>
        <fullName evidence="2">3-keto-alpha-glucoside-1,2-lyase/3-keto-2-hydroxy-glucal hydratase domain-containing protein</fullName>
    </recommendedName>
</protein>
<dbReference type="InterPro" id="IPR010496">
    <property type="entry name" value="AL/BT2_dom"/>
</dbReference>
<organism evidence="3 4">
    <name type="scientific">Algisphaera agarilytica</name>
    <dbReference type="NCBI Taxonomy" id="1385975"/>
    <lineage>
        <taxon>Bacteria</taxon>
        <taxon>Pseudomonadati</taxon>
        <taxon>Planctomycetota</taxon>
        <taxon>Phycisphaerae</taxon>
        <taxon>Phycisphaerales</taxon>
        <taxon>Phycisphaeraceae</taxon>
        <taxon>Algisphaera</taxon>
    </lineage>
</organism>
<keyword evidence="1" id="KW-0732">Signal</keyword>
<proteinExistence type="predicted"/>
<feature type="domain" description="3-keto-alpha-glucoside-1,2-lyase/3-keto-2-hydroxy-glucal hydratase" evidence="2">
    <location>
        <begin position="61"/>
        <end position="247"/>
    </location>
</feature>
<feature type="chain" id="PRO_5030988313" description="3-keto-alpha-glucoside-1,2-lyase/3-keto-2-hydroxy-glucal hydratase domain-containing protein" evidence="1">
    <location>
        <begin position="22"/>
        <end position="252"/>
    </location>
</feature>
<name>A0A7X0H8S0_9BACT</name>
<dbReference type="EMBL" id="JACHGY010000001">
    <property type="protein sequence ID" value="MBB6431348.1"/>
    <property type="molecule type" value="Genomic_DNA"/>
</dbReference>
<dbReference type="Proteomes" id="UP000541810">
    <property type="component" value="Unassembled WGS sequence"/>
</dbReference>
<evidence type="ECO:0000256" key="1">
    <source>
        <dbReference type="SAM" id="SignalP"/>
    </source>
</evidence>
<dbReference type="Gene3D" id="2.60.120.560">
    <property type="entry name" value="Exo-inulinase, domain 1"/>
    <property type="match status" value="1"/>
</dbReference>
<dbReference type="Pfam" id="PF06439">
    <property type="entry name" value="3keto-disac_hyd"/>
    <property type="match status" value="1"/>
</dbReference>
<gene>
    <name evidence="3" type="ORF">HNQ40_003154</name>
</gene>
<sequence length="252" mass="28165">MKLQIGIASALCLSMTTGVLADNKIDESQEKFIAQYEKQKNLPDPADMLLNSDPEPELTEGFVDLYNGENLDGWVPYGGYCEFEAQGEAIVGKHVKGSPSTYLSTVKDDYTDFVFTAELKWEVDNNTGIIFRGNVRDGQKGQVVFGPQAEMEDENRQRFWSGGIYGQSAGGWAYPLWLESHEEVRGAIDYSGWNRITIHAEGDVVKTWVNGIPAAHWVNGEFKQGFFSLQVHSGHQGRILFRNIKVKELPAP</sequence>
<reference evidence="3 4" key="1">
    <citation type="submission" date="2020-08" db="EMBL/GenBank/DDBJ databases">
        <title>Genomic Encyclopedia of Type Strains, Phase IV (KMG-IV): sequencing the most valuable type-strain genomes for metagenomic binning, comparative biology and taxonomic classification.</title>
        <authorList>
            <person name="Goeker M."/>
        </authorList>
    </citation>
    <scope>NUCLEOTIDE SEQUENCE [LARGE SCALE GENOMIC DNA]</scope>
    <source>
        <strain evidence="3 4">DSM 103725</strain>
    </source>
</reference>
<dbReference type="RefSeq" id="WP_221435581.1">
    <property type="nucleotide sequence ID" value="NZ_JACHGY010000001.1"/>
</dbReference>